<feature type="region of interest" description="Disordered" evidence="1">
    <location>
        <begin position="1"/>
        <end position="22"/>
    </location>
</feature>
<protein>
    <submittedName>
        <fullName evidence="2">Uncharacterized protein</fullName>
    </submittedName>
</protein>
<evidence type="ECO:0000256" key="1">
    <source>
        <dbReference type="SAM" id="MobiDB-lite"/>
    </source>
</evidence>
<proteinExistence type="predicted"/>
<comment type="caution">
    <text evidence="2">The sequence shown here is derived from an EMBL/GenBank/DDBJ whole genome shotgun (WGS) entry which is preliminary data.</text>
</comment>
<organism evidence="2 3">
    <name type="scientific">Tanacetum coccineum</name>
    <dbReference type="NCBI Taxonomy" id="301880"/>
    <lineage>
        <taxon>Eukaryota</taxon>
        <taxon>Viridiplantae</taxon>
        <taxon>Streptophyta</taxon>
        <taxon>Embryophyta</taxon>
        <taxon>Tracheophyta</taxon>
        <taxon>Spermatophyta</taxon>
        <taxon>Magnoliopsida</taxon>
        <taxon>eudicotyledons</taxon>
        <taxon>Gunneridae</taxon>
        <taxon>Pentapetalae</taxon>
        <taxon>asterids</taxon>
        <taxon>campanulids</taxon>
        <taxon>Asterales</taxon>
        <taxon>Asteraceae</taxon>
        <taxon>Asteroideae</taxon>
        <taxon>Anthemideae</taxon>
        <taxon>Anthemidinae</taxon>
        <taxon>Tanacetum</taxon>
    </lineage>
</organism>
<name>A0ABQ5AQ81_9ASTR</name>
<keyword evidence="3" id="KW-1185">Reference proteome</keyword>
<sequence length="217" mass="24219">MGSNLQEEEGLDEEGPSGIWLSSGARQFKEVPRWGKSKKMVNQESFIKQRITKANEQLKKQIKENREKEMTEVMYQCLTGKGSIANLILPDLDDLGGLVDQTMKDINRRIESLKKTVPGKAVAAPPPPSLPSRPQVTVGANTLSSNNGMMARGLVMHGLEKRHVVPNSSAMDGLQRTQWFTDWMTNPSDHNLGLGPGYEMTPFVDNGNQIWPRPYFP</sequence>
<dbReference type="EMBL" id="BQNB010012427">
    <property type="protein sequence ID" value="GJT03433.1"/>
    <property type="molecule type" value="Genomic_DNA"/>
</dbReference>
<reference evidence="2" key="2">
    <citation type="submission" date="2022-01" db="EMBL/GenBank/DDBJ databases">
        <authorList>
            <person name="Yamashiro T."/>
            <person name="Shiraishi A."/>
            <person name="Satake H."/>
            <person name="Nakayama K."/>
        </authorList>
    </citation>
    <scope>NUCLEOTIDE SEQUENCE</scope>
</reference>
<gene>
    <name evidence="2" type="ORF">Tco_0824602</name>
</gene>
<dbReference type="Proteomes" id="UP001151760">
    <property type="component" value="Unassembled WGS sequence"/>
</dbReference>
<reference evidence="2" key="1">
    <citation type="journal article" date="2022" name="Int. J. Mol. Sci.">
        <title>Draft Genome of Tanacetum Coccineum: Genomic Comparison of Closely Related Tanacetum-Family Plants.</title>
        <authorList>
            <person name="Yamashiro T."/>
            <person name="Shiraishi A."/>
            <person name="Nakayama K."/>
            <person name="Satake H."/>
        </authorList>
    </citation>
    <scope>NUCLEOTIDE SEQUENCE</scope>
</reference>
<evidence type="ECO:0000313" key="2">
    <source>
        <dbReference type="EMBL" id="GJT03433.1"/>
    </source>
</evidence>
<accession>A0ABQ5AQ81</accession>
<evidence type="ECO:0000313" key="3">
    <source>
        <dbReference type="Proteomes" id="UP001151760"/>
    </source>
</evidence>
<feature type="compositionally biased region" description="Acidic residues" evidence="1">
    <location>
        <begin position="1"/>
        <end position="15"/>
    </location>
</feature>